<evidence type="ECO:0000313" key="2">
    <source>
        <dbReference type="EMBL" id="AXV05450.1"/>
    </source>
</evidence>
<keyword evidence="3" id="KW-1185">Reference proteome</keyword>
<organism evidence="2 3">
    <name type="scientific">Euzebya pacifica</name>
    <dbReference type="NCBI Taxonomy" id="1608957"/>
    <lineage>
        <taxon>Bacteria</taxon>
        <taxon>Bacillati</taxon>
        <taxon>Actinomycetota</taxon>
        <taxon>Nitriliruptoria</taxon>
        <taxon>Euzebyales</taxon>
    </lineage>
</organism>
<dbReference type="Proteomes" id="UP000264006">
    <property type="component" value="Chromosome"/>
</dbReference>
<feature type="region of interest" description="Disordered" evidence="1">
    <location>
        <begin position="59"/>
        <end position="93"/>
    </location>
</feature>
<dbReference type="OrthoDB" id="9859778at2"/>
<feature type="region of interest" description="Disordered" evidence="1">
    <location>
        <begin position="1"/>
        <end position="46"/>
    </location>
</feature>
<reference evidence="2 3" key="1">
    <citation type="submission" date="2018-09" db="EMBL/GenBank/DDBJ databases">
        <title>Complete genome sequence of Euzebya sp. DY32-46 isolated from seawater of Pacific Ocean.</title>
        <authorList>
            <person name="Xu L."/>
            <person name="Wu Y.-H."/>
            <person name="Xu X.-W."/>
        </authorList>
    </citation>
    <scope>NUCLEOTIDE SEQUENCE [LARGE SCALE GENOMIC DNA]</scope>
    <source>
        <strain evidence="2 3">DY32-46</strain>
    </source>
</reference>
<accession>A0A346XTA3</accession>
<proteinExistence type="predicted"/>
<feature type="compositionally biased region" description="Acidic residues" evidence="1">
    <location>
        <begin position="59"/>
        <end position="68"/>
    </location>
</feature>
<evidence type="ECO:0000313" key="3">
    <source>
        <dbReference type="Proteomes" id="UP000264006"/>
    </source>
</evidence>
<name>A0A346XTA3_9ACTN</name>
<feature type="compositionally biased region" description="Basic and acidic residues" evidence="1">
    <location>
        <begin position="36"/>
        <end position="46"/>
    </location>
</feature>
<dbReference type="EMBL" id="CP031165">
    <property type="protein sequence ID" value="AXV05450.1"/>
    <property type="molecule type" value="Genomic_DNA"/>
</dbReference>
<dbReference type="AlphaFoldDB" id="A0A346XTA3"/>
<dbReference type="KEGG" id="euz:DVS28_a0749"/>
<protein>
    <submittedName>
        <fullName evidence="2">Uncharacterized protein</fullName>
    </submittedName>
</protein>
<sequence length="143" mass="14776">MDLDNVAGNLEARDQPGRSGGKGRPVPADNRQGHHPAHEQDKPDLDKFAAKFGLVDETVDETVDEESSPDAVRTHAASSSAARSSSTPPSSLGLLNEGAKVIASLQNAGRAATAASLALTARTMRLAADLVDRLGDDVAPRGA</sequence>
<feature type="compositionally biased region" description="Low complexity" evidence="1">
    <location>
        <begin position="74"/>
        <end position="91"/>
    </location>
</feature>
<gene>
    <name evidence="2" type="ORF">DVS28_a0749</name>
</gene>
<evidence type="ECO:0000256" key="1">
    <source>
        <dbReference type="SAM" id="MobiDB-lite"/>
    </source>
</evidence>